<keyword evidence="5 7" id="KW-0443">Lipid metabolism</keyword>
<dbReference type="GO" id="GO:0003841">
    <property type="term" value="F:1-acylglycerol-3-phosphate O-acyltransferase activity"/>
    <property type="evidence" value="ECO:0007669"/>
    <property type="project" value="UniProtKB-UniRule"/>
</dbReference>
<keyword evidence="7" id="KW-1208">Phospholipid metabolism</keyword>
<proteinExistence type="inferred from homology"/>
<feature type="domain" description="Phospholipid/glycerol acyltransferase" evidence="9">
    <location>
        <begin position="74"/>
        <end position="188"/>
    </location>
</feature>
<dbReference type="STRING" id="119641.SAMN05421842_11857"/>
<organism evidence="10 11">
    <name type="scientific">Clostridium uliginosum</name>
    <dbReference type="NCBI Taxonomy" id="119641"/>
    <lineage>
        <taxon>Bacteria</taxon>
        <taxon>Bacillati</taxon>
        <taxon>Bacillota</taxon>
        <taxon>Clostridia</taxon>
        <taxon>Eubacteriales</taxon>
        <taxon>Clostridiaceae</taxon>
        <taxon>Clostridium</taxon>
    </lineage>
</organism>
<comment type="pathway">
    <text evidence="1">Lipid metabolism.</text>
</comment>
<keyword evidence="8" id="KW-0812">Transmembrane</keyword>
<protein>
    <recommendedName>
        <fullName evidence="7">1-acyl-sn-glycerol-3-phosphate acyltransferase</fullName>
        <ecNumber evidence="7">2.3.1.51</ecNumber>
    </recommendedName>
</protein>
<keyword evidence="8" id="KW-0472">Membrane</keyword>
<evidence type="ECO:0000256" key="3">
    <source>
        <dbReference type="ARBA" id="ARBA00022516"/>
    </source>
</evidence>
<dbReference type="GO" id="GO:0006654">
    <property type="term" value="P:phosphatidic acid biosynthetic process"/>
    <property type="evidence" value="ECO:0007669"/>
    <property type="project" value="TreeGrafter"/>
</dbReference>
<dbReference type="InterPro" id="IPR002123">
    <property type="entry name" value="Plipid/glycerol_acylTrfase"/>
</dbReference>
<dbReference type="OrthoDB" id="9803035at2"/>
<dbReference type="GO" id="GO:0016020">
    <property type="term" value="C:membrane"/>
    <property type="evidence" value="ECO:0007669"/>
    <property type="project" value="InterPro"/>
</dbReference>
<dbReference type="AlphaFoldDB" id="A0A1I1P937"/>
<evidence type="ECO:0000256" key="7">
    <source>
        <dbReference type="RuleBase" id="RU361267"/>
    </source>
</evidence>
<evidence type="ECO:0000313" key="11">
    <source>
        <dbReference type="Proteomes" id="UP000199263"/>
    </source>
</evidence>
<evidence type="ECO:0000313" key="10">
    <source>
        <dbReference type="EMBL" id="SFD06347.1"/>
    </source>
</evidence>
<dbReference type="SMART" id="SM00563">
    <property type="entry name" value="PlsC"/>
    <property type="match status" value="1"/>
</dbReference>
<dbReference type="EC" id="2.3.1.51" evidence="7"/>
<keyword evidence="11" id="KW-1185">Reference proteome</keyword>
<keyword evidence="7" id="KW-0594">Phospholipid biosynthesis</keyword>
<evidence type="ECO:0000256" key="5">
    <source>
        <dbReference type="ARBA" id="ARBA00023098"/>
    </source>
</evidence>
<dbReference type="RefSeq" id="WP_090092088.1">
    <property type="nucleotide sequence ID" value="NZ_FOMG01000018.1"/>
</dbReference>
<keyword evidence="6 7" id="KW-0012">Acyltransferase</keyword>
<comment type="domain">
    <text evidence="7">The HXXXXD motif is essential for acyltransferase activity and may constitute the binding site for the phosphate moiety of the glycerol-3-phosphate.</text>
</comment>
<dbReference type="Proteomes" id="UP000199263">
    <property type="component" value="Unassembled WGS sequence"/>
</dbReference>
<evidence type="ECO:0000256" key="6">
    <source>
        <dbReference type="ARBA" id="ARBA00023315"/>
    </source>
</evidence>
<reference evidence="10 11" key="1">
    <citation type="submission" date="2016-10" db="EMBL/GenBank/DDBJ databases">
        <authorList>
            <person name="de Groot N.N."/>
        </authorList>
    </citation>
    <scope>NUCLEOTIDE SEQUENCE [LARGE SCALE GENOMIC DNA]</scope>
    <source>
        <strain evidence="10 11">DSM 12992</strain>
    </source>
</reference>
<dbReference type="PANTHER" id="PTHR10434">
    <property type="entry name" value="1-ACYL-SN-GLYCEROL-3-PHOSPHATE ACYLTRANSFERASE"/>
    <property type="match status" value="1"/>
</dbReference>
<gene>
    <name evidence="10" type="ORF">SAMN05421842_11857</name>
</gene>
<evidence type="ECO:0000256" key="8">
    <source>
        <dbReference type="SAM" id="Phobius"/>
    </source>
</evidence>
<evidence type="ECO:0000256" key="2">
    <source>
        <dbReference type="ARBA" id="ARBA00008655"/>
    </source>
</evidence>
<comment type="similarity">
    <text evidence="2 7">Belongs to the 1-acyl-sn-glycerol-3-phosphate acyltransferase family.</text>
</comment>
<dbReference type="Pfam" id="PF01553">
    <property type="entry name" value="Acyltransferase"/>
    <property type="match status" value="1"/>
</dbReference>
<dbReference type="EMBL" id="FOMG01000018">
    <property type="protein sequence ID" value="SFD06347.1"/>
    <property type="molecule type" value="Genomic_DNA"/>
</dbReference>
<dbReference type="NCBIfam" id="TIGR00530">
    <property type="entry name" value="AGP_acyltrn"/>
    <property type="match status" value="1"/>
</dbReference>
<dbReference type="SUPFAM" id="SSF69593">
    <property type="entry name" value="Glycerol-3-phosphate (1)-acyltransferase"/>
    <property type="match status" value="1"/>
</dbReference>
<name>A0A1I1P937_9CLOT</name>
<dbReference type="InterPro" id="IPR004552">
    <property type="entry name" value="AGP_acyltrans"/>
</dbReference>
<evidence type="ECO:0000259" key="9">
    <source>
        <dbReference type="SMART" id="SM00563"/>
    </source>
</evidence>
<feature type="transmembrane region" description="Helical" evidence="8">
    <location>
        <begin position="6"/>
        <end position="25"/>
    </location>
</feature>
<evidence type="ECO:0000256" key="4">
    <source>
        <dbReference type="ARBA" id="ARBA00022679"/>
    </source>
</evidence>
<accession>A0A1I1P937</accession>
<evidence type="ECO:0000256" key="1">
    <source>
        <dbReference type="ARBA" id="ARBA00005189"/>
    </source>
</evidence>
<dbReference type="CDD" id="cd07989">
    <property type="entry name" value="LPLAT_AGPAT-like"/>
    <property type="match status" value="1"/>
</dbReference>
<dbReference type="PANTHER" id="PTHR10434:SF64">
    <property type="entry name" value="1-ACYL-SN-GLYCEROL-3-PHOSPHATE ACYLTRANSFERASE-RELATED"/>
    <property type="match status" value="1"/>
</dbReference>
<keyword evidence="3 7" id="KW-0444">Lipid biosynthesis</keyword>
<keyword evidence="8" id="KW-1133">Transmembrane helix</keyword>
<keyword evidence="4 7" id="KW-0808">Transferase</keyword>
<sequence>MIRTIIFSLNVIFSLMLISICKIKINFLENRGKLKERAEFIHNITTKWTKFVMKLSGAKINVIGLDNLPKDETILFISNHQSNFDIPLLMSCIDIPKGFIAKKELSSLPFISTWMKYINCIFMDRTNLRKSAEAIVDGIKLLKGGYSMVIFPEGTRSKGKEIAEFKAGSFKLATKSKCVIVPITINGTYKLLEQNNNLIKPADVEIFIHPPIYTKDLTKEEETNLPHKVQSIVTSKCKTN</sequence>
<comment type="catalytic activity">
    <reaction evidence="7">
        <text>a 1-acyl-sn-glycero-3-phosphate + an acyl-CoA = a 1,2-diacyl-sn-glycero-3-phosphate + CoA</text>
        <dbReference type="Rhea" id="RHEA:19709"/>
        <dbReference type="ChEBI" id="CHEBI:57287"/>
        <dbReference type="ChEBI" id="CHEBI:57970"/>
        <dbReference type="ChEBI" id="CHEBI:58342"/>
        <dbReference type="ChEBI" id="CHEBI:58608"/>
        <dbReference type="EC" id="2.3.1.51"/>
    </reaction>
</comment>